<evidence type="ECO:0000256" key="2">
    <source>
        <dbReference type="SAM" id="Phobius"/>
    </source>
</evidence>
<protein>
    <submittedName>
        <fullName evidence="3">Uncharacterized protein</fullName>
    </submittedName>
</protein>
<dbReference type="AlphaFoldDB" id="A0A059JBP4"/>
<keyword evidence="2" id="KW-0472">Membrane</keyword>
<evidence type="ECO:0000313" key="4">
    <source>
        <dbReference type="Proteomes" id="UP000024533"/>
    </source>
</evidence>
<feature type="transmembrane region" description="Helical" evidence="2">
    <location>
        <begin position="31"/>
        <end position="52"/>
    </location>
</feature>
<dbReference type="OrthoDB" id="3436553at2759"/>
<feature type="compositionally biased region" description="Polar residues" evidence="1">
    <location>
        <begin position="88"/>
        <end position="112"/>
    </location>
</feature>
<feature type="region of interest" description="Disordered" evidence="1">
    <location>
        <begin position="62"/>
        <end position="117"/>
    </location>
</feature>
<dbReference type="OMA" id="YFWQAAQ"/>
<dbReference type="STRING" id="1215338.A0A059JBP4"/>
<reference evidence="3 4" key="1">
    <citation type="submission" date="2014-02" db="EMBL/GenBank/DDBJ databases">
        <title>The Genome Sequence of Trichophyton interdigitale MR816.</title>
        <authorList>
            <consortium name="The Broad Institute Genomics Platform"/>
            <person name="Cuomo C.A."/>
            <person name="White T.C."/>
            <person name="Graser Y."/>
            <person name="Martinez-Rossi N."/>
            <person name="Heitman J."/>
            <person name="Young S.K."/>
            <person name="Zeng Q."/>
            <person name="Gargeya S."/>
            <person name="Abouelleil A."/>
            <person name="Alvarado L."/>
            <person name="Chapman S.B."/>
            <person name="Gainer-Dewar J."/>
            <person name="Goldberg J."/>
            <person name="Griggs A."/>
            <person name="Gujja S."/>
            <person name="Hansen M."/>
            <person name="Howarth C."/>
            <person name="Imamovic A."/>
            <person name="Larimer J."/>
            <person name="Martinez D."/>
            <person name="Murphy C."/>
            <person name="Pearson M.D."/>
            <person name="Persinoti G."/>
            <person name="Poon T."/>
            <person name="Priest M."/>
            <person name="Roberts A.D."/>
            <person name="Saif S."/>
            <person name="Shea T.D."/>
            <person name="Sykes S.N."/>
            <person name="Wortman J."/>
            <person name="Nusbaum C."/>
            <person name="Birren B."/>
        </authorList>
    </citation>
    <scope>NUCLEOTIDE SEQUENCE [LARGE SCALE GENOMIC DNA]</scope>
    <source>
        <strain evidence="3 4">MR816</strain>
    </source>
</reference>
<dbReference type="HOGENOM" id="CLU_1876077_0_0_1"/>
<name>A0A059JBP4_TRIIM</name>
<dbReference type="Proteomes" id="UP000024533">
    <property type="component" value="Unassembled WGS sequence"/>
</dbReference>
<keyword evidence="2" id="KW-1133">Transmembrane helix</keyword>
<sequence>MQHPHDHGHGGRPHRTPMMPYTPITSLKRELGIMFGFIGLSIITMAAYWIFWQFAQRRNAARERARREDFATRERTLANVSEMKKSHQSNSSGSHDQTSNIESTGKTARNGNSDGGLGFGDIRENLVV</sequence>
<keyword evidence="2" id="KW-0812">Transmembrane</keyword>
<accession>A0A059JBP4</accession>
<evidence type="ECO:0000256" key="1">
    <source>
        <dbReference type="SAM" id="MobiDB-lite"/>
    </source>
</evidence>
<feature type="region of interest" description="Disordered" evidence="1">
    <location>
        <begin position="1"/>
        <end position="20"/>
    </location>
</feature>
<proteinExistence type="predicted"/>
<dbReference type="EMBL" id="AOKY01000209">
    <property type="protein sequence ID" value="KDB25311.1"/>
    <property type="molecule type" value="Genomic_DNA"/>
</dbReference>
<gene>
    <name evidence="3" type="ORF">H109_02848</name>
</gene>
<evidence type="ECO:0000313" key="3">
    <source>
        <dbReference type="EMBL" id="KDB25311.1"/>
    </source>
</evidence>
<feature type="compositionally biased region" description="Basic and acidic residues" evidence="1">
    <location>
        <begin position="62"/>
        <end position="76"/>
    </location>
</feature>
<comment type="caution">
    <text evidence="3">The sequence shown here is derived from an EMBL/GenBank/DDBJ whole genome shotgun (WGS) entry which is preliminary data.</text>
</comment>
<keyword evidence="4" id="KW-1185">Reference proteome</keyword>
<organism evidence="3 4">
    <name type="scientific">Trichophyton interdigitale (strain MR816)</name>
    <dbReference type="NCBI Taxonomy" id="1215338"/>
    <lineage>
        <taxon>Eukaryota</taxon>
        <taxon>Fungi</taxon>
        <taxon>Dikarya</taxon>
        <taxon>Ascomycota</taxon>
        <taxon>Pezizomycotina</taxon>
        <taxon>Eurotiomycetes</taxon>
        <taxon>Eurotiomycetidae</taxon>
        <taxon>Onygenales</taxon>
        <taxon>Arthrodermataceae</taxon>
        <taxon>Trichophyton</taxon>
    </lineage>
</organism>